<evidence type="ECO:0000313" key="1">
    <source>
        <dbReference type="EMBL" id="SBQ63282.1"/>
    </source>
</evidence>
<feature type="non-terminal residue" evidence="1">
    <location>
        <position position="1"/>
    </location>
</feature>
<reference evidence="1" key="1">
    <citation type="submission" date="2016-05" db="EMBL/GenBank/DDBJ databases">
        <authorList>
            <person name="Lavstsen T."/>
            <person name="Jespersen J.S."/>
        </authorList>
    </citation>
    <scope>NUCLEOTIDE SEQUENCE</scope>
    <source>
        <tissue evidence="1">Brain</tissue>
    </source>
</reference>
<dbReference type="AlphaFoldDB" id="A0A1A8FWB3"/>
<organism evidence="1">
    <name type="scientific">Nothobranchius korthausae</name>
    <dbReference type="NCBI Taxonomy" id="1143690"/>
    <lineage>
        <taxon>Eukaryota</taxon>
        <taxon>Metazoa</taxon>
        <taxon>Chordata</taxon>
        <taxon>Craniata</taxon>
        <taxon>Vertebrata</taxon>
        <taxon>Euteleostomi</taxon>
        <taxon>Actinopterygii</taxon>
        <taxon>Neopterygii</taxon>
        <taxon>Teleostei</taxon>
        <taxon>Neoteleostei</taxon>
        <taxon>Acanthomorphata</taxon>
        <taxon>Ovalentaria</taxon>
        <taxon>Atherinomorphae</taxon>
        <taxon>Cyprinodontiformes</taxon>
        <taxon>Nothobranchiidae</taxon>
        <taxon>Nothobranchius</taxon>
    </lineage>
</organism>
<name>A0A1A8FWB3_9TELE</name>
<sequence length="38" mass="4261">TNCKVSTLAQSEGRLTKSFMKLVPVSLLTRPYRISHPT</sequence>
<protein>
    <submittedName>
        <fullName evidence="1">Uncharacterized protein</fullName>
    </submittedName>
</protein>
<reference evidence="1" key="2">
    <citation type="submission" date="2016-06" db="EMBL/GenBank/DDBJ databases">
        <title>The genome of a short-lived fish provides insights into sex chromosome evolution and the genetic control of aging.</title>
        <authorList>
            <person name="Reichwald K."/>
            <person name="Felder M."/>
            <person name="Petzold A."/>
            <person name="Koch P."/>
            <person name="Groth M."/>
            <person name="Platzer M."/>
        </authorList>
    </citation>
    <scope>NUCLEOTIDE SEQUENCE</scope>
    <source>
        <tissue evidence="1">Brain</tissue>
    </source>
</reference>
<proteinExistence type="predicted"/>
<feature type="non-terminal residue" evidence="1">
    <location>
        <position position="38"/>
    </location>
</feature>
<gene>
    <name evidence="1" type="primary">CABZ01078499.2</name>
</gene>
<accession>A0A1A8FWB3</accession>
<dbReference type="EMBL" id="HAEB01016755">
    <property type="protein sequence ID" value="SBQ63282.1"/>
    <property type="molecule type" value="Transcribed_RNA"/>
</dbReference>